<keyword evidence="1" id="KW-0378">Hydrolase</keyword>
<dbReference type="Proteomes" id="UP000479526">
    <property type="component" value="Unassembled WGS sequence"/>
</dbReference>
<dbReference type="Pfam" id="PF04203">
    <property type="entry name" value="Sortase"/>
    <property type="match status" value="1"/>
</dbReference>
<dbReference type="InterPro" id="IPR023365">
    <property type="entry name" value="Sortase_dom-sf"/>
</dbReference>
<dbReference type="AlphaFoldDB" id="A0A7C9NHV7"/>
<dbReference type="EMBL" id="WXEW01000008">
    <property type="protein sequence ID" value="NAS25555.1"/>
    <property type="molecule type" value="Genomic_DNA"/>
</dbReference>
<dbReference type="InterPro" id="IPR005754">
    <property type="entry name" value="Sortase"/>
</dbReference>
<dbReference type="CDD" id="cd05829">
    <property type="entry name" value="Sortase_F"/>
    <property type="match status" value="1"/>
</dbReference>
<dbReference type="SUPFAM" id="SSF63817">
    <property type="entry name" value="Sortase"/>
    <property type="match status" value="1"/>
</dbReference>
<keyword evidence="3" id="KW-1185">Reference proteome</keyword>
<dbReference type="NCBIfam" id="NF033748">
    <property type="entry name" value="class_F_sortase"/>
    <property type="match status" value="1"/>
</dbReference>
<evidence type="ECO:0000313" key="2">
    <source>
        <dbReference type="EMBL" id="NAS25555.1"/>
    </source>
</evidence>
<sequence length="173" mass="18818">MVVAAIVSGFVLFALTKPETAQVEGERSKAVPERIDIPVLQMKAPLIKLGLTGDGEVELPPYEKPKIAGWYEGSSVPGDEGAAVIIGHVDTKTAPAVFYRLRELKKGAVVKVVRSDGKTVSYKVDAIEQIPKESFPAEKVYLGEGLRLITCGGQFDWDAHEYKDNVIVYASRS</sequence>
<accession>A0A7C9NHV7</accession>
<protein>
    <submittedName>
        <fullName evidence="2">Class F sortase</fullName>
    </submittedName>
</protein>
<evidence type="ECO:0000256" key="1">
    <source>
        <dbReference type="ARBA" id="ARBA00022801"/>
    </source>
</evidence>
<reference evidence="2 3" key="1">
    <citation type="submission" date="2020-01" db="EMBL/GenBank/DDBJ databases">
        <title>Herbidospora sp. NEAU-GS84 nov., a novel actinomycete isolated from soil.</title>
        <authorList>
            <person name="Han L."/>
        </authorList>
    </citation>
    <scope>NUCLEOTIDE SEQUENCE [LARGE SCALE GENOMIC DNA]</scope>
    <source>
        <strain evidence="2 3">NEAU-GS84</strain>
    </source>
</reference>
<proteinExistence type="predicted"/>
<gene>
    <name evidence="2" type="ORF">GT755_28210</name>
</gene>
<name>A0A7C9NHV7_9ACTN</name>
<dbReference type="GO" id="GO:0016787">
    <property type="term" value="F:hydrolase activity"/>
    <property type="evidence" value="ECO:0007669"/>
    <property type="project" value="UniProtKB-KW"/>
</dbReference>
<dbReference type="InterPro" id="IPR042001">
    <property type="entry name" value="Sortase_F"/>
</dbReference>
<comment type="caution">
    <text evidence="2">The sequence shown here is derived from an EMBL/GenBank/DDBJ whole genome shotgun (WGS) entry which is preliminary data.</text>
</comment>
<organism evidence="2 3">
    <name type="scientific">Herbidospora solisilvae</name>
    <dbReference type="NCBI Taxonomy" id="2696284"/>
    <lineage>
        <taxon>Bacteria</taxon>
        <taxon>Bacillati</taxon>
        <taxon>Actinomycetota</taxon>
        <taxon>Actinomycetes</taxon>
        <taxon>Streptosporangiales</taxon>
        <taxon>Streptosporangiaceae</taxon>
        <taxon>Herbidospora</taxon>
    </lineage>
</organism>
<dbReference type="Gene3D" id="2.40.260.10">
    <property type="entry name" value="Sortase"/>
    <property type="match status" value="1"/>
</dbReference>
<evidence type="ECO:0000313" key="3">
    <source>
        <dbReference type="Proteomes" id="UP000479526"/>
    </source>
</evidence>